<dbReference type="SUPFAM" id="SSF110849">
    <property type="entry name" value="ParB/Sulfiredoxin"/>
    <property type="match status" value="1"/>
</dbReference>
<feature type="compositionally biased region" description="Acidic residues" evidence="1">
    <location>
        <begin position="282"/>
        <end position="305"/>
    </location>
</feature>
<protein>
    <submittedName>
        <fullName evidence="3">ParB domain protein, nuclease</fullName>
    </submittedName>
</protein>
<reference key="2">
    <citation type="journal article" date="2011" name="Extremophiles">
        <title>Genomic analyses of Acidianus hospitalis W1 a host for studying crenarchaeal virus and plasmid life cycles.</title>
        <authorList>
            <person name="You X.Y."/>
            <person name="Liu C."/>
            <person name="Wang S.Y."/>
            <person name="Jiang C.Y."/>
            <person name="Shah S.A."/>
            <person name="Prangishvili D."/>
            <person name="Liu S.J."/>
            <person name="Garrett R.A."/>
        </authorList>
    </citation>
    <scope>NUCLEOTIDE SEQUENCE</scope>
    <source>
        <strain>W1</strain>
    </source>
</reference>
<dbReference type="SMART" id="SM00470">
    <property type="entry name" value="ParB"/>
    <property type="match status" value="1"/>
</dbReference>
<proteinExistence type="predicted"/>
<name>F4B5L3_ACIHW</name>
<dbReference type="InterPro" id="IPR003115">
    <property type="entry name" value="ParB_N"/>
</dbReference>
<dbReference type="GeneID" id="10601054"/>
<dbReference type="InterPro" id="IPR036086">
    <property type="entry name" value="ParB/Sulfiredoxin_sf"/>
</dbReference>
<keyword evidence="4" id="KW-1185">Reference proteome</keyword>
<feature type="region of interest" description="Disordered" evidence="1">
    <location>
        <begin position="318"/>
        <end position="352"/>
    </location>
</feature>
<gene>
    <name evidence="3" type="ordered locus">Ahos_1554</name>
</gene>
<evidence type="ECO:0000313" key="4">
    <source>
        <dbReference type="Proteomes" id="UP000008458"/>
    </source>
</evidence>
<dbReference type="Proteomes" id="UP000008458">
    <property type="component" value="Chromosome"/>
</dbReference>
<dbReference type="KEGG" id="aho:Ahos_1554"/>
<evidence type="ECO:0000259" key="2">
    <source>
        <dbReference type="SMART" id="SM00470"/>
    </source>
</evidence>
<evidence type="ECO:0000256" key="1">
    <source>
        <dbReference type="SAM" id="MobiDB-lite"/>
    </source>
</evidence>
<dbReference type="OrthoDB" id="44079at2157"/>
<reference evidence="3 4" key="1">
    <citation type="journal article" date="2011" name="Extremophiles">
        <title>Genomic analysis of Acidianus hospitalis W1 a host for studying crenarchaeal virus and plasmid life cycles.</title>
        <authorList>
            <person name="You X.Y."/>
            <person name="Liu C."/>
            <person name="Wang S.Y."/>
            <person name="Jiang C.Y."/>
            <person name="Shah S.A."/>
            <person name="Prangishvili D."/>
            <person name="She Q."/>
            <person name="Liu S.J."/>
            <person name="Garrett R.A."/>
        </authorList>
    </citation>
    <scope>NUCLEOTIDE SEQUENCE [LARGE SCALE GENOMIC DNA]</scope>
    <source>
        <strain evidence="3 4">W1</strain>
    </source>
</reference>
<dbReference type="HOGENOM" id="CLU_049560_0_0_2"/>
<feature type="region of interest" description="Disordered" evidence="1">
    <location>
        <begin position="121"/>
        <end position="140"/>
    </location>
</feature>
<dbReference type="RefSeq" id="WP_013776352.1">
    <property type="nucleotide sequence ID" value="NC_015518.1"/>
</dbReference>
<dbReference type="CDD" id="cd16404">
    <property type="entry name" value="pNOB8_ParB_N_like"/>
    <property type="match status" value="1"/>
</dbReference>
<dbReference type="Pfam" id="PF02195">
    <property type="entry name" value="ParB_N"/>
    <property type="match status" value="1"/>
</dbReference>
<feature type="region of interest" description="Disordered" evidence="1">
    <location>
        <begin position="273"/>
        <end position="305"/>
    </location>
</feature>
<dbReference type="AlphaFoldDB" id="F4B5L3"/>
<sequence length="440" mass="50876">MSKLKEYKEISIEEIKEVDEFRTFIPENNMYDKIKEDIAKNGIKVPLIVNQNYELINGYTRLKIAQELGIKKVPIAVYETTDRADEYDLLVSTNLTQRQLTRVQALALIEKALEEKTKILKKNQNSENNPKETKVERVPVQLSESQNKKIQSLTDLRNGVKEELEKYNVKVDDRTLDYYIRIKENAPWLTDYILKGNLGIYPAYSIYTKLQEMGLLEAVAKLSPYERNTLLTDGRKIISGERKDLLEEIVNHKITVSQAINKLKTEGKLQRSKKSRVKDKDLDESEDEGEELEADEREEAESEEYDFVGEWQKAEEEEVKQQLTPQLKTEELDEGQQISRLESKPDQGQLESQKEMDLITELKTKGYAELPFEVALVKIEGKCYAINVGALHDLEQGVEKWKELADFLSKHDIIIPGEAEGLYVIPWKLLGRCNEWQSES</sequence>
<dbReference type="EMBL" id="CP002535">
    <property type="protein sequence ID" value="AEE94437.1"/>
    <property type="molecule type" value="Genomic_DNA"/>
</dbReference>
<dbReference type="Gene3D" id="3.90.1530.10">
    <property type="entry name" value="Conserved hypothetical protein from pyrococcus furiosus pfu- 392566-001, ParB domain"/>
    <property type="match status" value="1"/>
</dbReference>
<dbReference type="eggNOG" id="arCOG07935">
    <property type="taxonomic scope" value="Archaea"/>
</dbReference>
<accession>F4B5L3</accession>
<organism evidence="3 4">
    <name type="scientific">Acidianus hospitalis (strain W1)</name>
    <dbReference type="NCBI Taxonomy" id="933801"/>
    <lineage>
        <taxon>Archaea</taxon>
        <taxon>Thermoproteota</taxon>
        <taxon>Thermoprotei</taxon>
        <taxon>Sulfolobales</taxon>
        <taxon>Sulfolobaceae</taxon>
        <taxon>Acidianus</taxon>
    </lineage>
</organism>
<feature type="domain" description="ParB-like N-terminal" evidence="2">
    <location>
        <begin position="8"/>
        <end position="95"/>
    </location>
</feature>
<evidence type="ECO:0000313" key="3">
    <source>
        <dbReference type="EMBL" id="AEE94437.1"/>
    </source>
</evidence>